<organism evidence="3 4">
    <name type="scientific">Dendrothele bispora (strain CBS 962.96)</name>
    <dbReference type="NCBI Taxonomy" id="1314807"/>
    <lineage>
        <taxon>Eukaryota</taxon>
        <taxon>Fungi</taxon>
        <taxon>Dikarya</taxon>
        <taxon>Basidiomycota</taxon>
        <taxon>Agaricomycotina</taxon>
        <taxon>Agaricomycetes</taxon>
        <taxon>Agaricomycetidae</taxon>
        <taxon>Agaricales</taxon>
        <taxon>Agaricales incertae sedis</taxon>
        <taxon>Dendrothele</taxon>
    </lineage>
</organism>
<feature type="region of interest" description="Disordered" evidence="1">
    <location>
        <begin position="1"/>
        <end position="55"/>
    </location>
</feature>
<proteinExistence type="predicted"/>
<dbReference type="InterPro" id="IPR012337">
    <property type="entry name" value="RNaseH-like_sf"/>
</dbReference>
<name>A0A4S8LBL8_DENBC</name>
<dbReference type="Proteomes" id="UP000297245">
    <property type="component" value="Unassembled WGS sequence"/>
</dbReference>
<feature type="compositionally biased region" description="Basic residues" evidence="1">
    <location>
        <begin position="21"/>
        <end position="30"/>
    </location>
</feature>
<dbReference type="SUPFAM" id="SSF53098">
    <property type="entry name" value="Ribonuclease H-like"/>
    <property type="match status" value="1"/>
</dbReference>
<dbReference type="GO" id="GO:0004523">
    <property type="term" value="F:RNA-DNA hybrid ribonuclease activity"/>
    <property type="evidence" value="ECO:0007669"/>
    <property type="project" value="InterPro"/>
</dbReference>
<dbReference type="PROSITE" id="PS50879">
    <property type="entry name" value="RNASE_H_1"/>
    <property type="match status" value="1"/>
</dbReference>
<feature type="non-terminal residue" evidence="3">
    <location>
        <position position="55"/>
    </location>
</feature>
<evidence type="ECO:0000259" key="2">
    <source>
        <dbReference type="PROSITE" id="PS50879"/>
    </source>
</evidence>
<dbReference type="InterPro" id="IPR036397">
    <property type="entry name" value="RNaseH_sf"/>
</dbReference>
<feature type="non-terminal residue" evidence="3">
    <location>
        <position position="1"/>
    </location>
</feature>
<evidence type="ECO:0000313" key="3">
    <source>
        <dbReference type="EMBL" id="THU86189.1"/>
    </source>
</evidence>
<evidence type="ECO:0000256" key="1">
    <source>
        <dbReference type="SAM" id="MobiDB-lite"/>
    </source>
</evidence>
<dbReference type="EMBL" id="ML179509">
    <property type="protein sequence ID" value="THU86189.1"/>
    <property type="molecule type" value="Genomic_DNA"/>
</dbReference>
<keyword evidence="4" id="KW-1185">Reference proteome</keyword>
<dbReference type="GO" id="GO:0003676">
    <property type="term" value="F:nucleic acid binding"/>
    <property type="evidence" value="ECO:0007669"/>
    <property type="project" value="InterPro"/>
</dbReference>
<dbReference type="OrthoDB" id="3265515at2759"/>
<dbReference type="InterPro" id="IPR002156">
    <property type="entry name" value="RNaseH_domain"/>
</dbReference>
<feature type="domain" description="RNase H type-1" evidence="2">
    <location>
        <begin position="1"/>
        <end position="23"/>
    </location>
</feature>
<accession>A0A4S8LBL8</accession>
<sequence>WVPGHEGVAGNERADEEAKLAAKKGGRSSRRTNLPEPFQHPLPHSQTAAIRTFRK</sequence>
<dbReference type="AlphaFoldDB" id="A0A4S8LBL8"/>
<protein>
    <recommendedName>
        <fullName evidence="2">RNase H type-1 domain-containing protein</fullName>
    </recommendedName>
</protein>
<reference evidence="3 4" key="1">
    <citation type="journal article" date="2019" name="Nat. Ecol. Evol.">
        <title>Megaphylogeny resolves global patterns of mushroom evolution.</title>
        <authorList>
            <person name="Varga T."/>
            <person name="Krizsan K."/>
            <person name="Foldi C."/>
            <person name="Dima B."/>
            <person name="Sanchez-Garcia M."/>
            <person name="Sanchez-Ramirez S."/>
            <person name="Szollosi G.J."/>
            <person name="Szarkandi J.G."/>
            <person name="Papp V."/>
            <person name="Albert L."/>
            <person name="Andreopoulos W."/>
            <person name="Angelini C."/>
            <person name="Antonin V."/>
            <person name="Barry K.W."/>
            <person name="Bougher N.L."/>
            <person name="Buchanan P."/>
            <person name="Buyck B."/>
            <person name="Bense V."/>
            <person name="Catcheside P."/>
            <person name="Chovatia M."/>
            <person name="Cooper J."/>
            <person name="Damon W."/>
            <person name="Desjardin D."/>
            <person name="Finy P."/>
            <person name="Geml J."/>
            <person name="Haridas S."/>
            <person name="Hughes K."/>
            <person name="Justo A."/>
            <person name="Karasinski D."/>
            <person name="Kautmanova I."/>
            <person name="Kiss B."/>
            <person name="Kocsube S."/>
            <person name="Kotiranta H."/>
            <person name="LaButti K.M."/>
            <person name="Lechner B.E."/>
            <person name="Liimatainen K."/>
            <person name="Lipzen A."/>
            <person name="Lukacs Z."/>
            <person name="Mihaltcheva S."/>
            <person name="Morgado L.N."/>
            <person name="Niskanen T."/>
            <person name="Noordeloos M.E."/>
            <person name="Ohm R.A."/>
            <person name="Ortiz-Santana B."/>
            <person name="Ovrebo C."/>
            <person name="Racz N."/>
            <person name="Riley R."/>
            <person name="Savchenko A."/>
            <person name="Shiryaev A."/>
            <person name="Soop K."/>
            <person name="Spirin V."/>
            <person name="Szebenyi C."/>
            <person name="Tomsovsky M."/>
            <person name="Tulloss R.E."/>
            <person name="Uehling J."/>
            <person name="Grigoriev I.V."/>
            <person name="Vagvolgyi C."/>
            <person name="Papp T."/>
            <person name="Martin F.M."/>
            <person name="Miettinen O."/>
            <person name="Hibbett D.S."/>
            <person name="Nagy L.G."/>
        </authorList>
    </citation>
    <scope>NUCLEOTIDE SEQUENCE [LARGE SCALE GENOMIC DNA]</scope>
    <source>
        <strain evidence="3 4">CBS 962.96</strain>
    </source>
</reference>
<gene>
    <name evidence="3" type="ORF">K435DRAFT_563762</name>
</gene>
<dbReference type="Gene3D" id="3.30.420.10">
    <property type="entry name" value="Ribonuclease H-like superfamily/Ribonuclease H"/>
    <property type="match status" value="1"/>
</dbReference>
<evidence type="ECO:0000313" key="4">
    <source>
        <dbReference type="Proteomes" id="UP000297245"/>
    </source>
</evidence>